<accession>A0A0L0CUA7</accession>
<gene>
    <name evidence="1" type="ORF">FF38_02100</name>
</gene>
<dbReference type="AlphaFoldDB" id="A0A0L0CUA7"/>
<evidence type="ECO:0000313" key="2">
    <source>
        <dbReference type="Proteomes" id="UP000037069"/>
    </source>
</evidence>
<organism evidence="1 2">
    <name type="scientific">Lucilia cuprina</name>
    <name type="common">Green bottle fly</name>
    <name type="synonym">Australian sheep blowfly</name>
    <dbReference type="NCBI Taxonomy" id="7375"/>
    <lineage>
        <taxon>Eukaryota</taxon>
        <taxon>Metazoa</taxon>
        <taxon>Ecdysozoa</taxon>
        <taxon>Arthropoda</taxon>
        <taxon>Hexapoda</taxon>
        <taxon>Insecta</taxon>
        <taxon>Pterygota</taxon>
        <taxon>Neoptera</taxon>
        <taxon>Endopterygota</taxon>
        <taxon>Diptera</taxon>
        <taxon>Brachycera</taxon>
        <taxon>Muscomorpha</taxon>
        <taxon>Oestroidea</taxon>
        <taxon>Calliphoridae</taxon>
        <taxon>Luciliinae</taxon>
        <taxon>Lucilia</taxon>
    </lineage>
</organism>
<name>A0A0L0CUA7_LUCCU</name>
<keyword evidence="2" id="KW-1185">Reference proteome</keyword>
<comment type="caution">
    <text evidence="1">The sequence shown here is derived from an EMBL/GenBank/DDBJ whole genome shotgun (WGS) entry which is preliminary data.</text>
</comment>
<dbReference type="Proteomes" id="UP000037069">
    <property type="component" value="Unassembled WGS sequence"/>
</dbReference>
<evidence type="ECO:0000313" key="1">
    <source>
        <dbReference type="EMBL" id="KNC34944.1"/>
    </source>
</evidence>
<sequence length="67" mass="7773">MLNMRNQLDKCLLNILSSDIDKLCFLDIIPKNFPISIREESYNRNDLTSKISIGPYLMPALIVLTRF</sequence>
<protein>
    <submittedName>
        <fullName evidence="1">Uncharacterized protein</fullName>
    </submittedName>
</protein>
<dbReference type="EMBL" id="JRES01000006">
    <property type="protein sequence ID" value="KNC34944.1"/>
    <property type="molecule type" value="Genomic_DNA"/>
</dbReference>
<reference evidence="1 2" key="1">
    <citation type="journal article" date="2015" name="Nat. Commun.">
        <title>Lucilia cuprina genome unlocks parasitic fly biology to underpin future interventions.</title>
        <authorList>
            <person name="Anstead C.A."/>
            <person name="Korhonen P.K."/>
            <person name="Young N.D."/>
            <person name="Hall R.S."/>
            <person name="Jex A.R."/>
            <person name="Murali S.C."/>
            <person name="Hughes D.S."/>
            <person name="Lee S.F."/>
            <person name="Perry T."/>
            <person name="Stroehlein A.J."/>
            <person name="Ansell B.R."/>
            <person name="Breugelmans B."/>
            <person name="Hofmann A."/>
            <person name="Qu J."/>
            <person name="Dugan S."/>
            <person name="Lee S.L."/>
            <person name="Chao H."/>
            <person name="Dinh H."/>
            <person name="Han Y."/>
            <person name="Doddapaneni H.V."/>
            <person name="Worley K.C."/>
            <person name="Muzny D.M."/>
            <person name="Ioannidis P."/>
            <person name="Waterhouse R.M."/>
            <person name="Zdobnov E.M."/>
            <person name="James P.J."/>
            <person name="Bagnall N.H."/>
            <person name="Kotze A.C."/>
            <person name="Gibbs R.A."/>
            <person name="Richards S."/>
            <person name="Batterham P."/>
            <person name="Gasser R.B."/>
        </authorList>
    </citation>
    <scope>NUCLEOTIDE SEQUENCE [LARGE SCALE GENOMIC DNA]</scope>
    <source>
        <strain evidence="1 2">LS</strain>
        <tissue evidence="1">Full body</tissue>
    </source>
</reference>
<proteinExistence type="predicted"/>